<gene>
    <name evidence="3" type="ORF">Pcinc_014847</name>
</gene>
<organism evidence="3 4">
    <name type="scientific">Petrolisthes cinctipes</name>
    <name type="common">Flat porcelain crab</name>
    <dbReference type="NCBI Taxonomy" id="88211"/>
    <lineage>
        <taxon>Eukaryota</taxon>
        <taxon>Metazoa</taxon>
        <taxon>Ecdysozoa</taxon>
        <taxon>Arthropoda</taxon>
        <taxon>Crustacea</taxon>
        <taxon>Multicrustacea</taxon>
        <taxon>Malacostraca</taxon>
        <taxon>Eumalacostraca</taxon>
        <taxon>Eucarida</taxon>
        <taxon>Decapoda</taxon>
        <taxon>Pleocyemata</taxon>
        <taxon>Anomura</taxon>
        <taxon>Galatheoidea</taxon>
        <taxon>Porcellanidae</taxon>
        <taxon>Petrolisthes</taxon>
    </lineage>
</organism>
<keyword evidence="1" id="KW-0472">Membrane</keyword>
<protein>
    <recommendedName>
        <fullName evidence="2">Fibronectin type-III domain-containing protein</fullName>
    </recommendedName>
</protein>
<dbReference type="SUPFAM" id="SSF49265">
    <property type="entry name" value="Fibronectin type III"/>
    <property type="match status" value="1"/>
</dbReference>
<dbReference type="Proteomes" id="UP001286313">
    <property type="component" value="Unassembled WGS sequence"/>
</dbReference>
<dbReference type="PROSITE" id="PS50853">
    <property type="entry name" value="FN3"/>
    <property type="match status" value="1"/>
</dbReference>
<dbReference type="CDD" id="cd00063">
    <property type="entry name" value="FN3"/>
    <property type="match status" value="1"/>
</dbReference>
<reference evidence="3" key="1">
    <citation type="submission" date="2023-10" db="EMBL/GenBank/DDBJ databases">
        <title>Genome assemblies of two species of porcelain crab, Petrolisthes cinctipes and Petrolisthes manimaculis (Anomura: Porcellanidae).</title>
        <authorList>
            <person name="Angst P."/>
        </authorList>
    </citation>
    <scope>NUCLEOTIDE SEQUENCE</scope>
    <source>
        <strain evidence="3">PB745_01</strain>
        <tissue evidence="3">Gill</tissue>
    </source>
</reference>
<keyword evidence="1" id="KW-0812">Transmembrane</keyword>
<evidence type="ECO:0000259" key="2">
    <source>
        <dbReference type="PROSITE" id="PS50853"/>
    </source>
</evidence>
<keyword evidence="1" id="KW-1133">Transmembrane helix</keyword>
<feature type="transmembrane region" description="Helical" evidence="1">
    <location>
        <begin position="54"/>
        <end position="78"/>
    </location>
</feature>
<evidence type="ECO:0000313" key="3">
    <source>
        <dbReference type="EMBL" id="KAK3880691.1"/>
    </source>
</evidence>
<evidence type="ECO:0000256" key="1">
    <source>
        <dbReference type="SAM" id="Phobius"/>
    </source>
</evidence>
<feature type="domain" description="Fibronectin type-III" evidence="2">
    <location>
        <begin position="1"/>
        <end position="51"/>
    </location>
</feature>
<dbReference type="InterPro" id="IPR003961">
    <property type="entry name" value="FN3_dom"/>
</dbReference>
<dbReference type="InterPro" id="IPR036116">
    <property type="entry name" value="FN3_sf"/>
</dbReference>
<dbReference type="InterPro" id="IPR013783">
    <property type="entry name" value="Ig-like_fold"/>
</dbReference>
<dbReference type="EMBL" id="JAWQEG010001301">
    <property type="protein sequence ID" value="KAK3880691.1"/>
    <property type="molecule type" value="Genomic_DNA"/>
</dbReference>
<keyword evidence="4" id="KW-1185">Reference proteome</keyword>
<sequence>MESLSLSPSIYEYTITDLTPATTYTIFVAAENEAGIGTAAVLEASTSSEKDVRVWIIVGSTLAGLVVLTLLLVAVIAVHTNKKRNKAKNKANRQTNDFDLYRVRSSSYEYEYYT</sequence>
<comment type="caution">
    <text evidence="3">The sequence shown here is derived from an EMBL/GenBank/DDBJ whole genome shotgun (WGS) entry which is preliminary data.</text>
</comment>
<dbReference type="Gene3D" id="2.60.40.10">
    <property type="entry name" value="Immunoglobulins"/>
    <property type="match status" value="1"/>
</dbReference>
<evidence type="ECO:0000313" key="4">
    <source>
        <dbReference type="Proteomes" id="UP001286313"/>
    </source>
</evidence>
<proteinExistence type="predicted"/>
<accession>A0AAE1FVS0</accession>
<name>A0AAE1FVS0_PETCI</name>
<dbReference type="AlphaFoldDB" id="A0AAE1FVS0"/>